<sequence>MIDVRKAVIAAQDYFNSVQDLMSQNGPLDIQDLRLEEVELSEDKKYWFVTIGYNLPKSAMRNPLIPEVVRTKEWERNYKIFKINADTGNVESMKIREL</sequence>
<dbReference type="Proteomes" id="UP001525961">
    <property type="component" value="Unassembled WGS sequence"/>
</dbReference>
<proteinExistence type="predicted"/>
<protein>
    <submittedName>
        <fullName evidence="1">Uncharacterized protein</fullName>
    </submittedName>
</protein>
<accession>A0ABT2NCH9</accession>
<evidence type="ECO:0000313" key="1">
    <source>
        <dbReference type="EMBL" id="MCT7980394.1"/>
    </source>
</evidence>
<gene>
    <name evidence="1" type="ORF">NG792_21975</name>
</gene>
<keyword evidence="2" id="KW-1185">Reference proteome</keyword>
<evidence type="ECO:0000313" key="2">
    <source>
        <dbReference type="Proteomes" id="UP001525961"/>
    </source>
</evidence>
<dbReference type="EMBL" id="JAMXFA010000036">
    <property type="protein sequence ID" value="MCT7980394.1"/>
    <property type="molecule type" value="Genomic_DNA"/>
</dbReference>
<name>A0ABT2NCH9_9CYAN</name>
<organism evidence="1 2">
    <name type="scientific">Laspinema olomoucense D3b</name>
    <dbReference type="NCBI Taxonomy" id="2953688"/>
    <lineage>
        <taxon>Bacteria</taxon>
        <taxon>Bacillati</taxon>
        <taxon>Cyanobacteriota</taxon>
        <taxon>Cyanophyceae</taxon>
        <taxon>Oscillatoriophycideae</taxon>
        <taxon>Oscillatoriales</taxon>
        <taxon>Laspinemataceae</taxon>
        <taxon>Laspinema</taxon>
        <taxon>Laspinema olomoucense</taxon>
    </lineage>
</organism>
<comment type="caution">
    <text evidence="1">The sequence shown here is derived from an EMBL/GenBank/DDBJ whole genome shotgun (WGS) entry which is preliminary data.</text>
</comment>
<dbReference type="RefSeq" id="WP_261236813.1">
    <property type="nucleotide sequence ID" value="NZ_JAMXFA010000036.1"/>
</dbReference>
<reference evidence="1 2" key="1">
    <citation type="journal article" date="2022" name="Front. Microbiol.">
        <title>High genomic differentiation and limited gene flow indicate recent cryptic speciation within the genus Laspinema (cyanobacteria).</title>
        <authorList>
            <person name="Stanojkovic A."/>
            <person name="Skoupy S."/>
            <person name="Skaloud P."/>
            <person name="Dvorak P."/>
        </authorList>
    </citation>
    <scope>NUCLEOTIDE SEQUENCE [LARGE SCALE GENOMIC DNA]</scope>
    <source>
        <strain evidence="1 2">D3b</strain>
    </source>
</reference>